<protein>
    <submittedName>
        <fullName evidence="2">Uncharacterized protein</fullName>
    </submittedName>
</protein>
<evidence type="ECO:0000313" key="3">
    <source>
        <dbReference type="Proteomes" id="UP001341281"/>
    </source>
</evidence>
<name>A0AAQ3SX86_PASNO</name>
<feature type="compositionally biased region" description="Polar residues" evidence="1">
    <location>
        <begin position="390"/>
        <end position="416"/>
    </location>
</feature>
<feature type="compositionally biased region" description="Polar residues" evidence="1">
    <location>
        <begin position="430"/>
        <end position="440"/>
    </location>
</feature>
<dbReference type="AlphaFoldDB" id="A0AAQ3SX86"/>
<feature type="compositionally biased region" description="Basic residues" evidence="1">
    <location>
        <begin position="191"/>
        <end position="200"/>
    </location>
</feature>
<sequence length="550" mass="58024">MQRNVAALSVRSTSAGTPSWLAARSAASSDARASRKGASQAAFRARSCLINGLLRRPSALKAHPHLLLQILRSRPNLNSSFIIFFHQPPDGLLDLPSLQRTLQQDPNLPRVLHVPPAGELVSEEGLREHRHPLTLSSVEFHPLCVQNAATAGCASTSCCGAHSTTLPLPSAAAWNPSGSSTGSSPPASATRPRRTTHRNGRPLPARPHAISASSARVTLATLPKLTYSTDPGAWVSSQPMQLRSALSRLVVSPAPAAEEEEAVASLWSGPTAKAGMPLGASSSRMVSSSWGSRASKVLRIAPEELVVVPVARSRILCPISLLGSLLGSNRSLTRSGGSSSTGARRLDSIIGIPSLIPSSVEFHPPWVQNPPTAGWASTSRCGAHRITMPLPSTASSNPSGSRALSLSESPPTSCLGRTTHRKGWPLSARPQASSKNSSASMDAKLPKLTYSTDPGRWVSSHLMQLLLPELLEESLWRGPAASTTGRSASSSRILCISAGSSSSNVLMTTPEQFLTVSVPRANTLRTISWSQCFEKIRSFTRRGGSSGTGL</sequence>
<dbReference type="EMBL" id="CP144747">
    <property type="protein sequence ID" value="WVZ62534.1"/>
    <property type="molecule type" value="Genomic_DNA"/>
</dbReference>
<gene>
    <name evidence="2" type="ORF">U9M48_012273</name>
</gene>
<evidence type="ECO:0000313" key="2">
    <source>
        <dbReference type="EMBL" id="WVZ62534.1"/>
    </source>
</evidence>
<proteinExistence type="predicted"/>
<feature type="region of interest" description="Disordered" evidence="1">
    <location>
        <begin position="172"/>
        <end position="212"/>
    </location>
</feature>
<dbReference type="Proteomes" id="UP001341281">
    <property type="component" value="Chromosome 03"/>
</dbReference>
<accession>A0AAQ3SX86</accession>
<reference evidence="2 3" key="1">
    <citation type="submission" date="2024-02" db="EMBL/GenBank/DDBJ databases">
        <title>High-quality chromosome-scale genome assembly of Pensacola bahiagrass (Paspalum notatum Flugge var. saurae).</title>
        <authorList>
            <person name="Vega J.M."/>
            <person name="Podio M."/>
            <person name="Orjuela J."/>
            <person name="Siena L.A."/>
            <person name="Pessino S.C."/>
            <person name="Combes M.C."/>
            <person name="Mariac C."/>
            <person name="Albertini E."/>
            <person name="Pupilli F."/>
            <person name="Ortiz J.P.A."/>
            <person name="Leblanc O."/>
        </authorList>
    </citation>
    <scope>NUCLEOTIDE SEQUENCE [LARGE SCALE GENOMIC DNA]</scope>
    <source>
        <strain evidence="2">R1</strain>
        <tissue evidence="2">Leaf</tissue>
    </source>
</reference>
<feature type="compositionally biased region" description="Low complexity" evidence="1">
    <location>
        <begin position="176"/>
        <end position="190"/>
    </location>
</feature>
<evidence type="ECO:0000256" key="1">
    <source>
        <dbReference type="SAM" id="MobiDB-lite"/>
    </source>
</evidence>
<keyword evidence="3" id="KW-1185">Reference proteome</keyword>
<feature type="region of interest" description="Disordered" evidence="1">
    <location>
        <begin position="386"/>
        <end position="440"/>
    </location>
</feature>
<organism evidence="2 3">
    <name type="scientific">Paspalum notatum var. saurae</name>
    <dbReference type="NCBI Taxonomy" id="547442"/>
    <lineage>
        <taxon>Eukaryota</taxon>
        <taxon>Viridiplantae</taxon>
        <taxon>Streptophyta</taxon>
        <taxon>Embryophyta</taxon>
        <taxon>Tracheophyta</taxon>
        <taxon>Spermatophyta</taxon>
        <taxon>Magnoliopsida</taxon>
        <taxon>Liliopsida</taxon>
        <taxon>Poales</taxon>
        <taxon>Poaceae</taxon>
        <taxon>PACMAD clade</taxon>
        <taxon>Panicoideae</taxon>
        <taxon>Andropogonodae</taxon>
        <taxon>Paspaleae</taxon>
        <taxon>Paspalinae</taxon>
        <taxon>Paspalum</taxon>
    </lineage>
</organism>